<dbReference type="Gramene" id="PHT73478">
    <property type="protein sequence ID" value="PHT73478"/>
    <property type="gene ID" value="T459_24263"/>
</dbReference>
<evidence type="ECO:0000313" key="3">
    <source>
        <dbReference type="Proteomes" id="UP000222542"/>
    </source>
</evidence>
<keyword evidence="3" id="KW-1185">Reference proteome</keyword>
<proteinExistence type="predicted"/>
<reference evidence="2 3" key="2">
    <citation type="journal article" date="2017" name="Genome Biol.">
        <title>New reference genome sequences of hot pepper reveal the massive evolution of plant disease-resistance genes by retroduplication.</title>
        <authorList>
            <person name="Kim S."/>
            <person name="Park J."/>
            <person name="Yeom S.I."/>
            <person name="Kim Y.M."/>
            <person name="Seo E."/>
            <person name="Kim K.T."/>
            <person name="Kim M.S."/>
            <person name="Lee J.M."/>
            <person name="Cheong K."/>
            <person name="Shin H.S."/>
            <person name="Kim S.B."/>
            <person name="Han K."/>
            <person name="Lee J."/>
            <person name="Park M."/>
            <person name="Lee H.A."/>
            <person name="Lee H.Y."/>
            <person name="Lee Y."/>
            <person name="Oh S."/>
            <person name="Lee J.H."/>
            <person name="Choi E."/>
            <person name="Choi E."/>
            <person name="Lee S.E."/>
            <person name="Jeon J."/>
            <person name="Kim H."/>
            <person name="Choi G."/>
            <person name="Song H."/>
            <person name="Lee J."/>
            <person name="Lee S.C."/>
            <person name="Kwon J.K."/>
            <person name="Lee H.Y."/>
            <person name="Koo N."/>
            <person name="Hong Y."/>
            <person name="Kim R.W."/>
            <person name="Kang W.H."/>
            <person name="Huh J.H."/>
            <person name="Kang B.C."/>
            <person name="Yang T.J."/>
            <person name="Lee Y.H."/>
            <person name="Bennetzen J.L."/>
            <person name="Choi D."/>
        </authorList>
    </citation>
    <scope>NUCLEOTIDE SEQUENCE [LARGE SCALE GENOMIC DNA]</scope>
    <source>
        <strain evidence="3">cv. CM334</strain>
    </source>
</reference>
<organism evidence="2 3">
    <name type="scientific">Capsicum annuum</name>
    <name type="common">Capsicum pepper</name>
    <dbReference type="NCBI Taxonomy" id="4072"/>
    <lineage>
        <taxon>Eukaryota</taxon>
        <taxon>Viridiplantae</taxon>
        <taxon>Streptophyta</taxon>
        <taxon>Embryophyta</taxon>
        <taxon>Tracheophyta</taxon>
        <taxon>Spermatophyta</taxon>
        <taxon>Magnoliopsida</taxon>
        <taxon>eudicotyledons</taxon>
        <taxon>Gunneridae</taxon>
        <taxon>Pentapetalae</taxon>
        <taxon>asterids</taxon>
        <taxon>lamiids</taxon>
        <taxon>Solanales</taxon>
        <taxon>Solanaceae</taxon>
        <taxon>Solanoideae</taxon>
        <taxon>Capsiceae</taxon>
        <taxon>Capsicum</taxon>
    </lineage>
</organism>
<feature type="region of interest" description="Disordered" evidence="1">
    <location>
        <begin position="36"/>
        <end position="62"/>
    </location>
</feature>
<name>A0A2G2YUM7_CAPAN</name>
<reference evidence="2 3" key="1">
    <citation type="journal article" date="2014" name="Nat. Genet.">
        <title>Genome sequence of the hot pepper provides insights into the evolution of pungency in Capsicum species.</title>
        <authorList>
            <person name="Kim S."/>
            <person name="Park M."/>
            <person name="Yeom S.I."/>
            <person name="Kim Y.M."/>
            <person name="Lee J.M."/>
            <person name="Lee H.A."/>
            <person name="Seo E."/>
            <person name="Choi J."/>
            <person name="Cheong K."/>
            <person name="Kim K.T."/>
            <person name="Jung K."/>
            <person name="Lee G.W."/>
            <person name="Oh S.K."/>
            <person name="Bae C."/>
            <person name="Kim S.B."/>
            <person name="Lee H.Y."/>
            <person name="Kim S.Y."/>
            <person name="Kim M.S."/>
            <person name="Kang B.C."/>
            <person name="Jo Y.D."/>
            <person name="Yang H.B."/>
            <person name="Jeong H.J."/>
            <person name="Kang W.H."/>
            <person name="Kwon J.K."/>
            <person name="Shin C."/>
            <person name="Lim J.Y."/>
            <person name="Park J.H."/>
            <person name="Huh J.H."/>
            <person name="Kim J.S."/>
            <person name="Kim B.D."/>
            <person name="Cohen O."/>
            <person name="Paran I."/>
            <person name="Suh M.C."/>
            <person name="Lee S.B."/>
            <person name="Kim Y.K."/>
            <person name="Shin Y."/>
            <person name="Noh S.J."/>
            <person name="Park J."/>
            <person name="Seo Y.S."/>
            <person name="Kwon S.Y."/>
            <person name="Kim H.A."/>
            <person name="Park J.M."/>
            <person name="Kim H.J."/>
            <person name="Choi S.B."/>
            <person name="Bosland P.W."/>
            <person name="Reeves G."/>
            <person name="Jo S.H."/>
            <person name="Lee B.W."/>
            <person name="Cho H.T."/>
            <person name="Choi H.S."/>
            <person name="Lee M.S."/>
            <person name="Yu Y."/>
            <person name="Do Choi Y."/>
            <person name="Park B.S."/>
            <person name="van Deynze A."/>
            <person name="Ashrafi H."/>
            <person name="Hill T."/>
            <person name="Kim W.T."/>
            <person name="Pai H.S."/>
            <person name="Ahn H.K."/>
            <person name="Yeam I."/>
            <person name="Giovannoni J.J."/>
            <person name="Rose J.K."/>
            <person name="Sorensen I."/>
            <person name="Lee S.J."/>
            <person name="Kim R.W."/>
            <person name="Choi I.Y."/>
            <person name="Choi B.S."/>
            <person name="Lim J.S."/>
            <person name="Lee Y.H."/>
            <person name="Choi D."/>
        </authorList>
    </citation>
    <scope>NUCLEOTIDE SEQUENCE [LARGE SCALE GENOMIC DNA]</scope>
    <source>
        <strain evidence="3">cv. CM334</strain>
    </source>
</reference>
<gene>
    <name evidence="2" type="ORF">T459_24263</name>
</gene>
<dbReference type="AlphaFoldDB" id="A0A2G2YUM7"/>
<dbReference type="EMBL" id="AYRZ02000009">
    <property type="protein sequence ID" value="PHT73478.1"/>
    <property type="molecule type" value="Genomic_DNA"/>
</dbReference>
<sequence>MNVEIEQITSQENPQKLQINNEAITKDNPHTVAVTTSGSLDYGSNNNSNSDLTFHEDQNDGDDVMDDCNDVSNYDDDQPQCVNEDHTAYLELENKGKSFLELLSGGADYCNRNNHERIQEAPVEENGHLELYTFSRIQEPVVLDFTNANAELNMPDFLDPLDEYVGVTVESNEPQMQTQEATGEVNGLLGLNASFSQEPAVPEDNVPEMFDMGETLLEKNQIQHQPSPQEESETLCETEQSSFGVSDLVKAKLDYTTMEEKLAALRANQSSLISNQQSWHLGRICHICYCEESILPGQSLLTLRTVLPSLVQFFETLREQLGVTSKHLKEEC</sequence>
<evidence type="ECO:0000313" key="2">
    <source>
        <dbReference type="EMBL" id="PHT73478.1"/>
    </source>
</evidence>
<feature type="compositionally biased region" description="Polar residues" evidence="1">
    <location>
        <begin position="36"/>
        <end position="52"/>
    </location>
</feature>
<evidence type="ECO:0000256" key="1">
    <source>
        <dbReference type="SAM" id="MobiDB-lite"/>
    </source>
</evidence>
<accession>A0A2G2YUM7</accession>
<comment type="caution">
    <text evidence="2">The sequence shown here is derived from an EMBL/GenBank/DDBJ whole genome shotgun (WGS) entry which is preliminary data.</text>
</comment>
<dbReference type="Proteomes" id="UP000222542">
    <property type="component" value="Unassembled WGS sequence"/>
</dbReference>
<protein>
    <submittedName>
        <fullName evidence="2">Uncharacterized protein</fullName>
    </submittedName>
</protein>